<dbReference type="EMBL" id="FWZX01000034">
    <property type="protein sequence ID" value="SMF75682.1"/>
    <property type="molecule type" value="Genomic_DNA"/>
</dbReference>
<dbReference type="Proteomes" id="UP000192917">
    <property type="component" value="Unassembled WGS sequence"/>
</dbReference>
<dbReference type="InterPro" id="IPR022445">
    <property type="entry name" value="Sortase_proteobact_type"/>
</dbReference>
<proteinExistence type="predicted"/>
<evidence type="ECO:0000256" key="1">
    <source>
        <dbReference type="ARBA" id="ARBA00022801"/>
    </source>
</evidence>
<dbReference type="AlphaFoldDB" id="A0A1Y6CLK0"/>
<dbReference type="SUPFAM" id="SSF63817">
    <property type="entry name" value="Sortase"/>
    <property type="match status" value="1"/>
</dbReference>
<dbReference type="Pfam" id="PF04203">
    <property type="entry name" value="Sortase"/>
    <property type="match status" value="1"/>
</dbReference>
<protein>
    <submittedName>
        <fullName evidence="2">Sortase A</fullName>
    </submittedName>
</protein>
<dbReference type="InterPro" id="IPR041999">
    <property type="entry name" value="Sortase_D_1"/>
</dbReference>
<dbReference type="NCBIfam" id="TIGR03784">
    <property type="entry name" value="marine_sortase"/>
    <property type="match status" value="1"/>
</dbReference>
<keyword evidence="1" id="KW-0378">Hydrolase</keyword>
<dbReference type="InterPro" id="IPR005754">
    <property type="entry name" value="Sortase"/>
</dbReference>
<dbReference type="Gene3D" id="2.40.260.10">
    <property type="entry name" value="Sortase"/>
    <property type="match status" value="1"/>
</dbReference>
<accession>A0A1Y6CLK0</accession>
<dbReference type="CDD" id="cd05828">
    <property type="entry name" value="Sortase_D_1"/>
    <property type="match status" value="1"/>
</dbReference>
<evidence type="ECO:0000313" key="2">
    <source>
        <dbReference type="EMBL" id="SMF75682.1"/>
    </source>
</evidence>
<dbReference type="InterPro" id="IPR023365">
    <property type="entry name" value="Sortase_dom-sf"/>
</dbReference>
<name>A0A1Y6CLK0_9PROT</name>
<keyword evidence="3" id="KW-1185">Reference proteome</keyword>
<dbReference type="STRING" id="560819.SAMN05428998_13457"/>
<sequence length="231" mass="24589">MSGHLRIRRALLLLAGLLVAGGLWQLGTAGWMAGKAALAQILLERAWSATLADGRPARPWPWADGYPVARLEVPDLGESLLVLDRANPRNLAFGPGRVAGSAPFGGHGLTIVAGHRDSHFAFLDALAPGERLRLQSPDGRWRDYRVVDMEVLDQPRLPVPEGMDGLALVTCWPLDALRPGGAQRYVVLAEPIGRTPAELAGRFPAPAVLQQASLAGIPASIPAGDPLLLPR</sequence>
<dbReference type="GO" id="GO:0016787">
    <property type="term" value="F:hydrolase activity"/>
    <property type="evidence" value="ECO:0007669"/>
    <property type="project" value="UniProtKB-KW"/>
</dbReference>
<organism evidence="2 3">
    <name type="scientific">Tistlia consotensis USBA 355</name>
    <dbReference type="NCBI Taxonomy" id="560819"/>
    <lineage>
        <taxon>Bacteria</taxon>
        <taxon>Pseudomonadati</taxon>
        <taxon>Pseudomonadota</taxon>
        <taxon>Alphaproteobacteria</taxon>
        <taxon>Rhodospirillales</taxon>
        <taxon>Rhodovibrionaceae</taxon>
        <taxon>Tistlia</taxon>
    </lineage>
</organism>
<evidence type="ECO:0000313" key="3">
    <source>
        <dbReference type="Proteomes" id="UP000192917"/>
    </source>
</evidence>
<dbReference type="RefSeq" id="WP_089229809.1">
    <property type="nucleotide sequence ID" value="NZ_FWZX01000034.1"/>
</dbReference>
<gene>
    <name evidence="2" type="ORF">SAMN05428998_13457</name>
</gene>
<reference evidence="2 3" key="1">
    <citation type="submission" date="2017-04" db="EMBL/GenBank/DDBJ databases">
        <authorList>
            <person name="Afonso C.L."/>
            <person name="Miller P.J."/>
            <person name="Scott M.A."/>
            <person name="Spackman E."/>
            <person name="Goraichik I."/>
            <person name="Dimitrov K.M."/>
            <person name="Suarez D.L."/>
            <person name="Swayne D.E."/>
        </authorList>
    </citation>
    <scope>NUCLEOTIDE SEQUENCE [LARGE SCALE GENOMIC DNA]</scope>
    <source>
        <strain evidence="2 3">USBA 355</strain>
    </source>
</reference>